<comment type="caution">
    <text evidence="1">The sequence shown here is derived from an EMBL/GenBank/DDBJ whole genome shotgun (WGS) entry which is preliminary data.</text>
</comment>
<proteinExistence type="predicted"/>
<reference evidence="1" key="1">
    <citation type="journal article" date="2019" name="bioRxiv">
        <title>The Genome of the Zebra Mussel, Dreissena polymorpha: A Resource for Invasive Species Research.</title>
        <authorList>
            <person name="McCartney M.A."/>
            <person name="Auch B."/>
            <person name="Kono T."/>
            <person name="Mallez S."/>
            <person name="Zhang Y."/>
            <person name="Obille A."/>
            <person name="Becker A."/>
            <person name="Abrahante J.E."/>
            <person name="Garbe J."/>
            <person name="Badalamenti J.P."/>
            <person name="Herman A."/>
            <person name="Mangelson H."/>
            <person name="Liachko I."/>
            <person name="Sullivan S."/>
            <person name="Sone E.D."/>
            <person name="Koren S."/>
            <person name="Silverstein K.A.T."/>
            <person name="Beckman K.B."/>
            <person name="Gohl D.M."/>
        </authorList>
    </citation>
    <scope>NUCLEOTIDE SEQUENCE</scope>
    <source>
        <strain evidence="1">Duluth1</strain>
        <tissue evidence="1">Whole animal</tissue>
    </source>
</reference>
<organism evidence="1 2">
    <name type="scientific">Dreissena polymorpha</name>
    <name type="common">Zebra mussel</name>
    <name type="synonym">Mytilus polymorpha</name>
    <dbReference type="NCBI Taxonomy" id="45954"/>
    <lineage>
        <taxon>Eukaryota</taxon>
        <taxon>Metazoa</taxon>
        <taxon>Spiralia</taxon>
        <taxon>Lophotrochozoa</taxon>
        <taxon>Mollusca</taxon>
        <taxon>Bivalvia</taxon>
        <taxon>Autobranchia</taxon>
        <taxon>Heteroconchia</taxon>
        <taxon>Euheterodonta</taxon>
        <taxon>Imparidentia</taxon>
        <taxon>Neoheterodontei</taxon>
        <taxon>Myida</taxon>
        <taxon>Dreissenoidea</taxon>
        <taxon>Dreissenidae</taxon>
        <taxon>Dreissena</taxon>
    </lineage>
</organism>
<reference evidence="1" key="2">
    <citation type="submission" date="2020-11" db="EMBL/GenBank/DDBJ databases">
        <authorList>
            <person name="McCartney M.A."/>
            <person name="Auch B."/>
            <person name="Kono T."/>
            <person name="Mallez S."/>
            <person name="Becker A."/>
            <person name="Gohl D.M."/>
            <person name="Silverstein K.A.T."/>
            <person name="Koren S."/>
            <person name="Bechman K.B."/>
            <person name="Herman A."/>
            <person name="Abrahante J.E."/>
            <person name="Garbe J."/>
        </authorList>
    </citation>
    <scope>NUCLEOTIDE SEQUENCE</scope>
    <source>
        <strain evidence="1">Duluth1</strain>
        <tissue evidence="1">Whole animal</tissue>
    </source>
</reference>
<dbReference type="AlphaFoldDB" id="A0A9D4K4C3"/>
<dbReference type="Proteomes" id="UP000828390">
    <property type="component" value="Unassembled WGS sequence"/>
</dbReference>
<keyword evidence="2" id="KW-1185">Reference proteome</keyword>
<evidence type="ECO:0000313" key="2">
    <source>
        <dbReference type="Proteomes" id="UP000828390"/>
    </source>
</evidence>
<name>A0A9D4K4C3_DREPO</name>
<accession>A0A9D4K4C3</accession>
<dbReference type="EMBL" id="JAIWYP010000004">
    <property type="protein sequence ID" value="KAH3832736.1"/>
    <property type="molecule type" value="Genomic_DNA"/>
</dbReference>
<sequence length="77" mass="8810">MLEKSIFCYERSLLPVLRADLHLPIGGICIQLGEPDVSGQCIETVLNQRQRKRIFHSDIIQRSVVDSPPDRPITFSY</sequence>
<protein>
    <submittedName>
        <fullName evidence="1">Uncharacterized protein</fullName>
    </submittedName>
</protein>
<evidence type="ECO:0000313" key="1">
    <source>
        <dbReference type="EMBL" id="KAH3832736.1"/>
    </source>
</evidence>
<gene>
    <name evidence="1" type="ORF">DPMN_106030</name>
</gene>